<feature type="compositionally biased region" description="Basic residues" evidence="1">
    <location>
        <begin position="360"/>
        <end position="372"/>
    </location>
</feature>
<dbReference type="EMBL" id="APWK03000008">
    <property type="protein sequence ID" value="PHH55755.1"/>
    <property type="molecule type" value="Genomic_DNA"/>
</dbReference>
<feature type="compositionally biased region" description="Low complexity" evidence="1">
    <location>
        <begin position="297"/>
        <end position="306"/>
    </location>
</feature>
<evidence type="ECO:0000256" key="1">
    <source>
        <dbReference type="SAM" id="MobiDB-lite"/>
    </source>
</evidence>
<feature type="compositionally biased region" description="Low complexity" evidence="1">
    <location>
        <begin position="27"/>
        <end position="38"/>
    </location>
</feature>
<dbReference type="Proteomes" id="UP000222788">
    <property type="component" value="Unassembled WGS sequence"/>
</dbReference>
<comment type="caution">
    <text evidence="2">The sequence shown here is derived from an EMBL/GenBank/DDBJ whole genome shotgun (WGS) entry which is preliminary data.</text>
</comment>
<feature type="region of interest" description="Disordered" evidence="1">
    <location>
        <begin position="286"/>
        <end position="306"/>
    </location>
</feature>
<organism evidence="2 3">
    <name type="scientific">Ceratocystis fimbriata CBS 114723</name>
    <dbReference type="NCBI Taxonomy" id="1035309"/>
    <lineage>
        <taxon>Eukaryota</taxon>
        <taxon>Fungi</taxon>
        <taxon>Dikarya</taxon>
        <taxon>Ascomycota</taxon>
        <taxon>Pezizomycotina</taxon>
        <taxon>Sordariomycetes</taxon>
        <taxon>Hypocreomycetidae</taxon>
        <taxon>Microascales</taxon>
        <taxon>Ceratocystidaceae</taxon>
        <taxon>Ceratocystis</taxon>
    </lineage>
</organism>
<keyword evidence="3" id="KW-1185">Reference proteome</keyword>
<feature type="region of interest" description="Disordered" evidence="1">
    <location>
        <begin position="243"/>
        <end position="274"/>
    </location>
</feature>
<name>A0A2C5XGJ3_9PEZI</name>
<feature type="region of interest" description="Disordered" evidence="1">
    <location>
        <begin position="848"/>
        <end position="896"/>
    </location>
</feature>
<feature type="compositionally biased region" description="Polar residues" evidence="1">
    <location>
        <begin position="1495"/>
        <end position="1508"/>
    </location>
</feature>
<feature type="region of interest" description="Disordered" evidence="1">
    <location>
        <begin position="1409"/>
        <end position="1438"/>
    </location>
</feature>
<feature type="region of interest" description="Disordered" evidence="1">
    <location>
        <begin position="1293"/>
        <end position="1356"/>
    </location>
</feature>
<feature type="compositionally biased region" description="Basic and acidic residues" evidence="1">
    <location>
        <begin position="1319"/>
        <end position="1330"/>
    </location>
</feature>
<sequence length="1589" mass="170493">MAVGLFPKTQDASRCGGNISRSNSSSTLAARPTTVTTNTAATIATPTATTTTTDNMLEFTEESLTTNTGLKKEPPHDEDLSGLDLELERELGLFSSEKKSRQKGVVVPHQTSMHKPGIETSPTLAVAMTRAGKYHLRAQAQDSSDKDPVHDLGTAQPYIESGAKTKAKTKETAKSSEKRDPIAEVKRELQTFLSAAAPSRLTASSQAASTTAVARAAASQSGAGKREALSLAPVLSTATSLVSTPAPLSSSSSPILPAPPSPSPSPSPVPKPSSARRVWFQNRHKLTTTAKSKSKSKPATGKPAFHHQLSTSPLLLSLSSCSPISPTATTTLTFQPSSPSLFSSYSSPTFASATFSYYNKNKRNKQPKRRSHSSSGITTNKRYSLVPQVPPLPSSILALTAVTPGKSSAEPSTPSSTTALCTAIPTPAPPPSSPLLSSLSRPPLEQLGLRSSLQLRQEGDGLVHTEQNVAASFEADLETAHSSAPLLDTESCASSTTSTLATKAAVIDNFLPCPPADKSTSAISGLESDQASIEDEKIHKVSSRTNDSELTLTLAVESDLGLAASRYRNLSVVSTQTAITTASEAPDFDDSASLLTVGEPLEVFTAATAVRAAPARAEVINVRRPATAASSSSSGLQISVGGSGVGHRIITPSHGPETAVAPASTTIPTHIPEATPSQIAMRRKQPHGLSLSNSHPPASLAHIISPGSLKSELSPQNHHQHIRNHTIPTSILSPAMLDGMSPGSNCHTAPPAQLSAKEFGMLPPTIQRKFDSLKRQKPLYFTEGERQQFFQAHDFGDSQIYASRPDPQSRPDSQPRPLSQSRPVSPLGKLPSPRLAALQIQGLSSSALSPAAGLDQPHTPVRPHNDDDSFQSHSPKIFPTPGKQLSSTKPRAKLADKRSYNISDLVRRRSRASSLNSSFYASLPDKIQRRHLDLEEQNIAARHRKRSVRAPTLSSTDRLVLDWTRRRPSSNPTPPQSVYGEEGFIAGLRGSTRRRRSFDTQLDEDGNVAFDNPFHKQATVLISPSDIGSDSPINFPQTPASATLFPPSPLQKMEHALASRKPPSTQSGISGHRPSLSTPMAMLASSSSAKKENFMESFRWLDEEEDLDLKLHLDDYHQNLRAQIPVSTSKARPSFRRHLSINKMPFSRPVQTGSRPSTKDSVASIQVGPYGPVRHNKRRSRALSLMTPRQTPSIGDQMSPISPIDETAHYSDPNARLKLRLYLASPQKFDEAIQYGFPAAAVDPKSPALPLSLDPSLCDSMSMVSPKTTKPQRTDLLVDDKLCTFLTDDKSSVCSGAEDDLRSSPEFEAPPTPQTPPEKNTERDDNDRKGLNSMVPATKPKISGSEPAVGNGANTNTISRSPVVIVHGQKSTKPHTDFETTLASREMTLRMTLTRPDLRSDDDQIYGWSNNQSQNQPAVHVHTRPPSQTTSRKLSPVISSHRKVFSSAGFDYNNASPSLISTVPESGSDSNYPPPLNKTNDGNSGGVNTLEFGRNSPTLRSSSASPDPQSRMMAGVGLGLVNHSIGLEGSNGVGSVVLSGNAMNAGSVLSSRDSSFAKESIERQFAAFDLDMEQDRGMMKRIWHRVRRN</sequence>
<feature type="region of interest" description="Disordered" evidence="1">
    <location>
        <begin position="799"/>
        <end position="831"/>
    </location>
</feature>
<feature type="compositionally biased region" description="Low complexity" evidence="1">
    <location>
        <begin position="243"/>
        <end position="255"/>
    </location>
</feature>
<evidence type="ECO:0000313" key="3">
    <source>
        <dbReference type="Proteomes" id="UP000222788"/>
    </source>
</evidence>
<feature type="compositionally biased region" description="Polar residues" evidence="1">
    <location>
        <begin position="1149"/>
        <end position="1164"/>
    </location>
</feature>
<proteinExistence type="predicted"/>
<feature type="region of interest" description="Disordered" evidence="1">
    <location>
        <begin position="358"/>
        <end position="381"/>
    </location>
</feature>
<gene>
    <name evidence="2" type="ORF">CFIMG_000286RA</name>
</gene>
<accession>A0A2C5XGJ3</accession>
<feature type="compositionally biased region" description="Pro residues" evidence="1">
    <location>
        <begin position="256"/>
        <end position="271"/>
    </location>
</feature>
<reference evidence="2 3" key="1">
    <citation type="journal article" date="2013" name="Fungal Biol.">
        <title>Analysis of microsatellite markers in the genome of the plant pathogen Ceratocystis fimbriata.</title>
        <authorList>
            <person name="Simpson M.C."/>
            <person name="Wilken P.M."/>
            <person name="Coetzee M.P."/>
            <person name="Wingfield M.J."/>
            <person name="Wingfield B.D."/>
        </authorList>
    </citation>
    <scope>NUCLEOTIDE SEQUENCE [LARGE SCALE GENOMIC DNA]</scope>
    <source>
        <strain evidence="2 3">CBS 114723</strain>
    </source>
</reference>
<protein>
    <submittedName>
        <fullName evidence="2">Uncharacterized protein</fullName>
    </submittedName>
</protein>
<feature type="region of interest" description="Disordered" evidence="1">
    <location>
        <begin position="1146"/>
        <end position="1174"/>
    </location>
</feature>
<evidence type="ECO:0000313" key="2">
    <source>
        <dbReference type="EMBL" id="PHH55755.1"/>
    </source>
</evidence>
<feature type="region of interest" description="Disordered" evidence="1">
    <location>
        <begin position="1"/>
        <end position="38"/>
    </location>
</feature>
<feature type="region of interest" description="Disordered" evidence="1">
    <location>
        <begin position="137"/>
        <end position="183"/>
    </location>
</feature>
<feature type="compositionally biased region" description="Polar residues" evidence="1">
    <location>
        <begin position="810"/>
        <end position="823"/>
    </location>
</feature>
<feature type="region of interest" description="Disordered" evidence="1">
    <location>
        <begin position="1054"/>
        <end position="1075"/>
    </location>
</feature>
<feature type="compositionally biased region" description="Basic residues" evidence="1">
    <location>
        <begin position="286"/>
        <end position="296"/>
    </location>
</feature>
<reference evidence="2 3" key="2">
    <citation type="journal article" date="2013" name="IMA Fungus">
        <title>IMA Genome-F 1: Ceratocystis fimbriata: Draft nuclear genome sequence for the plant pathogen, Ceratocystis fimbriata.</title>
        <authorList>
            <person name="Wilken P.M."/>
            <person name="Steenkamp E.T."/>
            <person name="Wingfield M.J."/>
            <person name="de Beer Z.W."/>
            <person name="Wingfield B.D."/>
        </authorList>
    </citation>
    <scope>NUCLEOTIDE SEQUENCE [LARGE SCALE GENOMIC DNA]</scope>
    <source>
        <strain evidence="2 3">CBS 114723</strain>
    </source>
</reference>
<feature type="compositionally biased region" description="Polar residues" evidence="1">
    <location>
        <begin position="1461"/>
        <end position="1482"/>
    </location>
</feature>
<feature type="compositionally biased region" description="Basic and acidic residues" evidence="1">
    <location>
        <begin position="168"/>
        <end position="183"/>
    </location>
</feature>
<feature type="region of interest" description="Disordered" evidence="1">
    <location>
        <begin position="1461"/>
        <end position="1510"/>
    </location>
</feature>
<dbReference type="OrthoDB" id="5380370at2759"/>